<comment type="caution">
    <text evidence="2">The sequence shown here is derived from an EMBL/GenBank/DDBJ whole genome shotgun (WGS) entry which is preliminary data.</text>
</comment>
<feature type="region of interest" description="Disordered" evidence="1">
    <location>
        <begin position="59"/>
        <end position="80"/>
    </location>
</feature>
<protein>
    <recommendedName>
        <fullName evidence="4">Outer membrane protein beta-barrel domain-containing protein</fullName>
    </recommendedName>
</protein>
<sequence>MPALVAGGKAHAQFAPSHTTEYLDTRREDELRHRTLARMLMTLGMDPTDNAPVVTGTSTTFNMPVRPFEPQPRKPRKFAPDNYDAHRYTPSPRRLPAVVQVNREIGIAAAGIWSNYKEKPLHDPAGTGYDRETGWTTGFQVDASTMFDLYEVGNIFIALHFAYGDGSTGYHGSASSPTEPGLISPYNTSSQRMTTDSRLELGKGIMVSDRFLITPALQGGYRTWNRHIDGSDEVSSLSEDYGTFLAGIVVRLDYALTRDFVLRGRLGWAELVGTRMDARDVNGTFHLRNRPEWDAALDFDYRVSGGLHLTGGVQYTYFSFGRSQAVAQYGGYSLYEPSSWTNGVTMHAGVAYGF</sequence>
<evidence type="ECO:0000256" key="1">
    <source>
        <dbReference type="SAM" id="MobiDB-lite"/>
    </source>
</evidence>
<evidence type="ECO:0008006" key="4">
    <source>
        <dbReference type="Google" id="ProtNLM"/>
    </source>
</evidence>
<keyword evidence="3" id="KW-1185">Reference proteome</keyword>
<dbReference type="Proteomes" id="UP000615326">
    <property type="component" value="Unassembled WGS sequence"/>
</dbReference>
<dbReference type="SUPFAM" id="SSF103515">
    <property type="entry name" value="Autotransporter"/>
    <property type="match status" value="1"/>
</dbReference>
<dbReference type="EMBL" id="WOSW01000016">
    <property type="protein sequence ID" value="NHO32798.1"/>
    <property type="molecule type" value="Genomic_DNA"/>
</dbReference>
<feature type="region of interest" description="Disordered" evidence="1">
    <location>
        <begin position="170"/>
        <end position="190"/>
    </location>
</feature>
<accession>A0ABX0KAK1</accession>
<dbReference type="InterPro" id="IPR036709">
    <property type="entry name" value="Autotransporte_beta_dom_sf"/>
</dbReference>
<evidence type="ECO:0000313" key="2">
    <source>
        <dbReference type="EMBL" id="NHO32798.1"/>
    </source>
</evidence>
<name>A0ABX0KAK1_9PROT</name>
<proteinExistence type="predicted"/>
<gene>
    <name evidence="2" type="ORF">GOB84_09545</name>
</gene>
<organism evidence="2 3">
    <name type="scientific">Acetobacter fallax</name>
    <dbReference type="NCBI Taxonomy" id="1737473"/>
    <lineage>
        <taxon>Bacteria</taxon>
        <taxon>Pseudomonadati</taxon>
        <taxon>Pseudomonadota</taxon>
        <taxon>Alphaproteobacteria</taxon>
        <taxon>Acetobacterales</taxon>
        <taxon>Acetobacteraceae</taxon>
        <taxon>Acetobacter</taxon>
    </lineage>
</organism>
<evidence type="ECO:0000313" key="3">
    <source>
        <dbReference type="Proteomes" id="UP000615326"/>
    </source>
</evidence>
<reference evidence="2 3" key="1">
    <citation type="journal article" date="2020" name="Int. J. Syst. Evol. Microbiol.">
        <title>Novel acetic acid bacteria from cider fermentations: Acetobacter conturbans sp. nov. and Acetobacter fallax sp. nov.</title>
        <authorList>
            <person name="Sombolestani A.S."/>
            <person name="Cleenwerck I."/>
            <person name="Cnockaert M."/>
            <person name="Borremans W."/>
            <person name="Wieme A.D."/>
            <person name="De Vuyst L."/>
            <person name="Vandamme P."/>
        </authorList>
    </citation>
    <scope>NUCLEOTIDE SEQUENCE [LARGE SCALE GENOMIC DNA]</scope>
    <source>
        <strain evidence="2 3">LMG 1637</strain>
    </source>
</reference>